<sequence length="126" mass="14003">YVTVVRTSFIGVDHGLMAWFLQSLHVDGFVGGWANAIWSGSTVDEVARRLVAMVDDPPGGIVHLATEKPISKWEVLVHLKQLWPGADSITVNRTETPRINRALIPNVEPLPHIESALARYRLEQAE</sequence>
<evidence type="ECO:0000313" key="1">
    <source>
        <dbReference type="EMBL" id="KKL48421.1"/>
    </source>
</evidence>
<reference evidence="1" key="1">
    <citation type="journal article" date="2015" name="Nature">
        <title>Complex archaea that bridge the gap between prokaryotes and eukaryotes.</title>
        <authorList>
            <person name="Spang A."/>
            <person name="Saw J.H."/>
            <person name="Jorgensen S.L."/>
            <person name="Zaremba-Niedzwiedzka K."/>
            <person name="Martijn J."/>
            <person name="Lind A.E."/>
            <person name="van Eijk R."/>
            <person name="Schleper C."/>
            <person name="Guy L."/>
            <person name="Ettema T.J."/>
        </authorList>
    </citation>
    <scope>NUCLEOTIDE SEQUENCE</scope>
</reference>
<dbReference type="AlphaFoldDB" id="A0A0F9D411"/>
<organism evidence="1">
    <name type="scientific">marine sediment metagenome</name>
    <dbReference type="NCBI Taxonomy" id="412755"/>
    <lineage>
        <taxon>unclassified sequences</taxon>
        <taxon>metagenomes</taxon>
        <taxon>ecological metagenomes</taxon>
    </lineage>
</organism>
<dbReference type="EMBL" id="LAZR01033326">
    <property type="protein sequence ID" value="KKL48421.1"/>
    <property type="molecule type" value="Genomic_DNA"/>
</dbReference>
<feature type="non-terminal residue" evidence="1">
    <location>
        <position position="1"/>
    </location>
</feature>
<proteinExistence type="predicted"/>
<dbReference type="InterPro" id="IPR036291">
    <property type="entry name" value="NAD(P)-bd_dom_sf"/>
</dbReference>
<evidence type="ECO:0008006" key="2">
    <source>
        <dbReference type="Google" id="ProtNLM"/>
    </source>
</evidence>
<gene>
    <name evidence="1" type="ORF">LCGC14_2325700</name>
</gene>
<comment type="caution">
    <text evidence="1">The sequence shown here is derived from an EMBL/GenBank/DDBJ whole genome shotgun (WGS) entry which is preliminary data.</text>
</comment>
<accession>A0A0F9D411</accession>
<protein>
    <recommendedName>
        <fullName evidence="2">RmlD-like substrate binding domain-containing protein</fullName>
    </recommendedName>
</protein>
<name>A0A0F9D411_9ZZZZ</name>
<dbReference type="SUPFAM" id="SSF51735">
    <property type="entry name" value="NAD(P)-binding Rossmann-fold domains"/>
    <property type="match status" value="1"/>
</dbReference>